<gene>
    <name evidence="2" type="ORF">F2P81_022358</name>
</gene>
<protein>
    <submittedName>
        <fullName evidence="2">Uncharacterized protein</fullName>
    </submittedName>
</protein>
<evidence type="ECO:0000313" key="2">
    <source>
        <dbReference type="EMBL" id="KAF0025477.1"/>
    </source>
</evidence>
<dbReference type="EMBL" id="VEVO01000020">
    <property type="protein sequence ID" value="KAF0025477.1"/>
    <property type="molecule type" value="Genomic_DNA"/>
</dbReference>
<reference evidence="2 3" key="1">
    <citation type="submission" date="2019-06" db="EMBL/GenBank/DDBJ databases">
        <title>Draft genomes of female and male turbot (Scophthalmus maximus).</title>
        <authorList>
            <person name="Xu H."/>
            <person name="Xu X.-W."/>
            <person name="Shao C."/>
            <person name="Chen S."/>
        </authorList>
    </citation>
    <scope>NUCLEOTIDE SEQUENCE [LARGE SCALE GENOMIC DNA]</scope>
    <source>
        <strain evidence="2">Ysfricsl-2016a</strain>
        <tissue evidence="2">Blood</tissue>
    </source>
</reference>
<dbReference type="AlphaFoldDB" id="A0A6A4RY60"/>
<feature type="region of interest" description="Disordered" evidence="1">
    <location>
        <begin position="1"/>
        <end position="30"/>
    </location>
</feature>
<proteinExistence type="predicted"/>
<organism evidence="2 3">
    <name type="scientific">Scophthalmus maximus</name>
    <name type="common">Turbot</name>
    <name type="synonym">Psetta maxima</name>
    <dbReference type="NCBI Taxonomy" id="52904"/>
    <lineage>
        <taxon>Eukaryota</taxon>
        <taxon>Metazoa</taxon>
        <taxon>Chordata</taxon>
        <taxon>Craniata</taxon>
        <taxon>Vertebrata</taxon>
        <taxon>Euteleostomi</taxon>
        <taxon>Actinopterygii</taxon>
        <taxon>Neopterygii</taxon>
        <taxon>Teleostei</taxon>
        <taxon>Neoteleostei</taxon>
        <taxon>Acanthomorphata</taxon>
        <taxon>Carangaria</taxon>
        <taxon>Pleuronectiformes</taxon>
        <taxon>Pleuronectoidei</taxon>
        <taxon>Scophthalmidae</taxon>
        <taxon>Scophthalmus</taxon>
    </lineage>
</organism>
<evidence type="ECO:0000313" key="3">
    <source>
        <dbReference type="Proteomes" id="UP000438429"/>
    </source>
</evidence>
<name>A0A6A4RY60_SCOMX</name>
<dbReference type="Proteomes" id="UP000438429">
    <property type="component" value="Unassembled WGS sequence"/>
</dbReference>
<evidence type="ECO:0000256" key="1">
    <source>
        <dbReference type="SAM" id="MobiDB-lite"/>
    </source>
</evidence>
<comment type="caution">
    <text evidence="2">The sequence shown here is derived from an EMBL/GenBank/DDBJ whole genome shotgun (WGS) entry which is preliminary data.</text>
</comment>
<accession>A0A6A4RY60</accession>
<sequence length="133" mass="15441">MIRGEQQQQQEEDCRSQRARTQRWGSFRRGARISHLPPRIQHVGEESVTVRDLQFEKLTSEEDDEPPCGCSALQWSSRLSFGPPSTGRKSCLTLIRPFVSRVARGLHCANTSSRPFDHQRRCIRDRIQMQHLQ</sequence>